<organism evidence="1 2">
    <name type="scientific">Streptosporangium nondiastaticum</name>
    <dbReference type="NCBI Taxonomy" id="35764"/>
    <lineage>
        <taxon>Bacteria</taxon>
        <taxon>Bacillati</taxon>
        <taxon>Actinomycetota</taxon>
        <taxon>Actinomycetes</taxon>
        <taxon>Streptosporangiales</taxon>
        <taxon>Streptosporangiaceae</taxon>
        <taxon>Streptosporangium</taxon>
    </lineage>
</organism>
<proteinExistence type="predicted"/>
<dbReference type="AlphaFoldDB" id="A0A9X7PHX8"/>
<gene>
    <name evidence="1" type="ORF">B7P34_12220</name>
</gene>
<dbReference type="EMBL" id="PXWG01000022">
    <property type="protein sequence ID" value="PSJ28493.1"/>
    <property type="molecule type" value="Genomic_DNA"/>
</dbReference>
<dbReference type="Proteomes" id="UP000242427">
    <property type="component" value="Unassembled WGS sequence"/>
</dbReference>
<protein>
    <submittedName>
        <fullName evidence="1">Uncharacterized protein</fullName>
    </submittedName>
</protein>
<accession>A0A9X7PHX8</accession>
<keyword evidence="2" id="KW-1185">Reference proteome</keyword>
<reference evidence="1 2" key="1">
    <citation type="submission" date="2018-03" db="EMBL/GenBank/DDBJ databases">
        <title>Chitinolytic properties of Streptosporangium nondiastaticum TBG75A20.</title>
        <authorList>
            <person name="Gayathri V."/>
            <person name="Shiburaj S."/>
        </authorList>
    </citation>
    <scope>NUCLEOTIDE SEQUENCE [LARGE SCALE GENOMIC DNA]</scope>
    <source>
        <strain evidence="1 2">TBG75A20</strain>
    </source>
</reference>
<evidence type="ECO:0000313" key="1">
    <source>
        <dbReference type="EMBL" id="PSJ28493.1"/>
    </source>
</evidence>
<sequence length="65" mass="6974">MDLLRAPVRRQLPLSFLSFVHYGVLPRAAGMAGVGGVTTRGGEAHDVIVSVFGDMSKRECSRLMG</sequence>
<name>A0A9X7PHX8_9ACTN</name>
<evidence type="ECO:0000313" key="2">
    <source>
        <dbReference type="Proteomes" id="UP000242427"/>
    </source>
</evidence>
<comment type="caution">
    <text evidence="1">The sequence shown here is derived from an EMBL/GenBank/DDBJ whole genome shotgun (WGS) entry which is preliminary data.</text>
</comment>